<dbReference type="GO" id="GO:0005634">
    <property type="term" value="C:nucleus"/>
    <property type="evidence" value="ECO:0007669"/>
    <property type="project" value="TreeGrafter"/>
</dbReference>
<sequence>MNMTISYMAERIVGTESFGIVFQIFVGLAYIPTILGVCHRKEDNLIMIRCLEHRTPTWEEVRCMNPIYNDFRFLQIKAHPWHKIFHKKMSSISY</sequence>
<evidence type="ECO:0000256" key="1">
    <source>
        <dbReference type="ARBA" id="ARBA00022527"/>
    </source>
</evidence>
<dbReference type="PANTHER" id="PTHR24057">
    <property type="entry name" value="GLYCOGEN SYNTHASE KINASE-3 ALPHA"/>
    <property type="match status" value="1"/>
</dbReference>
<keyword evidence="4 7" id="KW-0418">Kinase</keyword>
<evidence type="ECO:0000313" key="7">
    <source>
        <dbReference type="EMBL" id="MCH83263.1"/>
    </source>
</evidence>
<keyword evidence="2" id="KW-0808">Transferase</keyword>
<keyword evidence="5" id="KW-0067">ATP-binding</keyword>
<evidence type="ECO:0000256" key="6">
    <source>
        <dbReference type="SAM" id="Phobius"/>
    </source>
</evidence>
<dbReference type="GO" id="GO:0030154">
    <property type="term" value="P:cell differentiation"/>
    <property type="evidence" value="ECO:0007669"/>
    <property type="project" value="TreeGrafter"/>
</dbReference>
<name>A0A392M7X6_9FABA</name>
<keyword evidence="6" id="KW-1133">Transmembrane helix</keyword>
<evidence type="ECO:0000313" key="8">
    <source>
        <dbReference type="Proteomes" id="UP000265520"/>
    </source>
</evidence>
<evidence type="ECO:0000256" key="4">
    <source>
        <dbReference type="ARBA" id="ARBA00022777"/>
    </source>
</evidence>
<keyword evidence="8" id="KW-1185">Reference proteome</keyword>
<reference evidence="7 8" key="1">
    <citation type="journal article" date="2018" name="Front. Plant Sci.">
        <title>Red Clover (Trifolium pratense) and Zigzag Clover (T. medium) - A Picture of Genomic Similarities and Differences.</title>
        <authorList>
            <person name="Dluhosova J."/>
            <person name="Istvanek J."/>
            <person name="Nedelnik J."/>
            <person name="Repkova J."/>
        </authorList>
    </citation>
    <scope>NUCLEOTIDE SEQUENCE [LARGE SCALE GENOMIC DNA]</scope>
    <source>
        <strain evidence="8">cv. 10/8</strain>
        <tissue evidence="7">Leaf</tissue>
    </source>
</reference>
<keyword evidence="3" id="KW-0547">Nucleotide-binding</keyword>
<feature type="transmembrane region" description="Helical" evidence="6">
    <location>
        <begin position="20"/>
        <end position="39"/>
    </location>
</feature>
<accession>A0A392M7X6</accession>
<dbReference type="GO" id="GO:0004674">
    <property type="term" value="F:protein serine/threonine kinase activity"/>
    <property type="evidence" value="ECO:0007669"/>
    <property type="project" value="UniProtKB-KW"/>
</dbReference>
<dbReference type="GO" id="GO:0009742">
    <property type="term" value="P:brassinosteroid mediated signaling pathway"/>
    <property type="evidence" value="ECO:0007669"/>
    <property type="project" value="TreeGrafter"/>
</dbReference>
<dbReference type="EMBL" id="LXQA010004889">
    <property type="protein sequence ID" value="MCH83263.1"/>
    <property type="molecule type" value="Genomic_DNA"/>
</dbReference>
<keyword evidence="6" id="KW-0472">Membrane</keyword>
<evidence type="ECO:0000256" key="3">
    <source>
        <dbReference type="ARBA" id="ARBA00022741"/>
    </source>
</evidence>
<gene>
    <name evidence="7" type="ORF">A2U01_0004082</name>
</gene>
<keyword evidence="6" id="KW-0812">Transmembrane</keyword>
<evidence type="ECO:0000256" key="5">
    <source>
        <dbReference type="ARBA" id="ARBA00022840"/>
    </source>
</evidence>
<keyword evidence="1" id="KW-0723">Serine/threonine-protein kinase</keyword>
<evidence type="ECO:0000256" key="2">
    <source>
        <dbReference type="ARBA" id="ARBA00022679"/>
    </source>
</evidence>
<protein>
    <submittedName>
        <fullName evidence="7">Shaggy-related protein kinase eta-like</fullName>
    </submittedName>
</protein>
<comment type="caution">
    <text evidence="7">The sequence shown here is derived from an EMBL/GenBank/DDBJ whole genome shotgun (WGS) entry which is preliminary data.</text>
</comment>
<dbReference type="PANTHER" id="PTHR24057:SF42">
    <property type="entry name" value="SHAGGY-RELATED PROTEIN KINASE ETA"/>
    <property type="match status" value="1"/>
</dbReference>
<dbReference type="InterPro" id="IPR050591">
    <property type="entry name" value="GSK-3"/>
</dbReference>
<organism evidence="7 8">
    <name type="scientific">Trifolium medium</name>
    <dbReference type="NCBI Taxonomy" id="97028"/>
    <lineage>
        <taxon>Eukaryota</taxon>
        <taxon>Viridiplantae</taxon>
        <taxon>Streptophyta</taxon>
        <taxon>Embryophyta</taxon>
        <taxon>Tracheophyta</taxon>
        <taxon>Spermatophyta</taxon>
        <taxon>Magnoliopsida</taxon>
        <taxon>eudicotyledons</taxon>
        <taxon>Gunneridae</taxon>
        <taxon>Pentapetalae</taxon>
        <taxon>rosids</taxon>
        <taxon>fabids</taxon>
        <taxon>Fabales</taxon>
        <taxon>Fabaceae</taxon>
        <taxon>Papilionoideae</taxon>
        <taxon>50 kb inversion clade</taxon>
        <taxon>NPAAA clade</taxon>
        <taxon>Hologalegina</taxon>
        <taxon>IRL clade</taxon>
        <taxon>Trifolieae</taxon>
        <taxon>Trifolium</taxon>
    </lineage>
</organism>
<dbReference type="GO" id="GO:0005737">
    <property type="term" value="C:cytoplasm"/>
    <property type="evidence" value="ECO:0007669"/>
    <property type="project" value="TreeGrafter"/>
</dbReference>
<proteinExistence type="predicted"/>
<dbReference type="AlphaFoldDB" id="A0A392M7X6"/>
<dbReference type="Proteomes" id="UP000265520">
    <property type="component" value="Unassembled WGS sequence"/>
</dbReference>
<dbReference type="GO" id="GO:0005524">
    <property type="term" value="F:ATP binding"/>
    <property type="evidence" value="ECO:0007669"/>
    <property type="project" value="UniProtKB-KW"/>
</dbReference>